<keyword evidence="2" id="KW-0813">Transport</keyword>
<proteinExistence type="predicted"/>
<dbReference type="PANTHER" id="PTHR43427">
    <property type="entry name" value="CHLORIDE CHANNEL PROTEIN CLC-E"/>
    <property type="match status" value="1"/>
</dbReference>
<feature type="transmembrane region" description="Helical" evidence="10">
    <location>
        <begin position="174"/>
        <end position="199"/>
    </location>
</feature>
<evidence type="ECO:0000256" key="3">
    <source>
        <dbReference type="ARBA" id="ARBA00022692"/>
    </source>
</evidence>
<evidence type="ECO:0000256" key="7">
    <source>
        <dbReference type="ARBA" id="ARBA00023173"/>
    </source>
</evidence>
<keyword evidence="4 10" id="KW-1133">Transmembrane helix</keyword>
<comment type="subcellular location">
    <subcellularLocation>
        <location evidence="1">Membrane</location>
        <topology evidence="1">Multi-pass membrane protein</topology>
    </subcellularLocation>
</comment>
<dbReference type="Gene3D" id="3.10.580.10">
    <property type="entry name" value="CBS-domain"/>
    <property type="match status" value="1"/>
</dbReference>
<evidence type="ECO:0000256" key="1">
    <source>
        <dbReference type="ARBA" id="ARBA00004141"/>
    </source>
</evidence>
<dbReference type="InterPro" id="IPR050368">
    <property type="entry name" value="ClC-type_chloride_channel"/>
</dbReference>
<keyword evidence="8" id="KW-0868">Chloride</keyword>
<feature type="transmembrane region" description="Helical" evidence="10">
    <location>
        <begin position="289"/>
        <end position="313"/>
    </location>
</feature>
<evidence type="ECO:0000256" key="8">
    <source>
        <dbReference type="ARBA" id="ARBA00023214"/>
    </source>
</evidence>
<keyword evidence="5" id="KW-0406">Ion transport</keyword>
<evidence type="ECO:0000256" key="6">
    <source>
        <dbReference type="ARBA" id="ARBA00023136"/>
    </source>
</evidence>
<dbReference type="PANTHER" id="PTHR43427:SF6">
    <property type="entry name" value="CHLORIDE CHANNEL PROTEIN CLC-E"/>
    <property type="match status" value="1"/>
</dbReference>
<dbReference type="Proteomes" id="UP000637769">
    <property type="component" value="Unassembled WGS sequence"/>
</dbReference>
<reference evidence="12" key="1">
    <citation type="journal article" date="2019" name="Int. J. Syst. Evol. Microbiol.">
        <title>The Global Catalogue of Microorganisms (GCM) 10K type strain sequencing project: providing services to taxonomists for standard genome sequencing and annotation.</title>
        <authorList>
            <consortium name="The Broad Institute Genomics Platform"/>
            <consortium name="The Broad Institute Genome Sequencing Center for Infectious Disease"/>
            <person name="Wu L."/>
            <person name="Ma J."/>
        </authorList>
    </citation>
    <scope>NUCLEOTIDE SEQUENCE [LARGE SCALE GENOMIC DNA]</scope>
    <source>
        <strain evidence="12">CCM 7132</strain>
    </source>
</reference>
<dbReference type="SUPFAM" id="SSF81340">
    <property type="entry name" value="Clc chloride channel"/>
    <property type="match status" value="1"/>
</dbReference>
<accession>A0ABQ1LW36</accession>
<dbReference type="SUPFAM" id="SSF54631">
    <property type="entry name" value="CBS-domain pair"/>
    <property type="match status" value="1"/>
</dbReference>
<keyword evidence="9" id="KW-0407">Ion channel</keyword>
<keyword evidence="7" id="KW-0869">Chloride channel</keyword>
<feature type="transmembrane region" description="Helical" evidence="10">
    <location>
        <begin position="410"/>
        <end position="431"/>
    </location>
</feature>
<sequence>MASGFRRIVDWFQHVMHVPYYVRALVRSNEIWLTVLAAGVGILAGLSVWVMTRSTLYAHRVLYALHNDGRLSGLTSLSPWRTVLMPSLGGLVLGVFGVMLARRFSHRPVDPIEANALRGGRMSVRDSAIVAFQTFLSNGSGASLGLEAGFTQIAAALGSRCGRLFRVRRADLRILVGCGAGGAIGAAFNAPIAGAFYAFELVIGTYSLVNLAPVAVATIAAVGTAHFLGGVSTTLTLLPHAPLTLHETMPVLVLGVFCGLVGIATMRGVTLAETLFRLVPLPVWLRPALGGVVVGVLALYSPSILSAGHSAVIKVLEEGLQPLPLLLLLVLKVTASSISIGSGFRGGLFFASLYLGVLAGSLYGFGIAALGVGGLSVASCAVLGMSATAVAIIGVPMTMTCLILEMTADLSLASGVLLASVLSMLTVRRLFGYSFATWRFHQRGESIRSAIDVSWLRALTVGRLMQREFPCRPADMTVGEARQCCPLGMGPLVVLTDGVRRYRGIVLVSEIHSPDHPPERLLEALALHREIMLLPGMACEEAVHFFERAEADALVVVENDSTCRIVGLLSEKYVLRRYAEALDRTRRELAGEARRV</sequence>
<feature type="transmembrane region" description="Helical" evidence="10">
    <location>
        <begin position="377"/>
        <end position="398"/>
    </location>
</feature>
<dbReference type="Pfam" id="PF00654">
    <property type="entry name" value="Voltage_CLC"/>
    <property type="match status" value="1"/>
</dbReference>
<evidence type="ECO:0000256" key="9">
    <source>
        <dbReference type="ARBA" id="ARBA00023303"/>
    </source>
</evidence>
<feature type="transmembrane region" description="Helical" evidence="10">
    <location>
        <begin position="211"/>
        <end position="238"/>
    </location>
</feature>
<dbReference type="PRINTS" id="PR00762">
    <property type="entry name" value="CLCHANNEL"/>
</dbReference>
<dbReference type="Gene3D" id="1.10.3080.10">
    <property type="entry name" value="Clc chloride channel"/>
    <property type="match status" value="1"/>
</dbReference>
<dbReference type="InterPro" id="IPR014743">
    <property type="entry name" value="Cl-channel_core"/>
</dbReference>
<evidence type="ECO:0000313" key="11">
    <source>
        <dbReference type="EMBL" id="GGC27636.1"/>
    </source>
</evidence>
<dbReference type="InterPro" id="IPR046342">
    <property type="entry name" value="CBS_dom_sf"/>
</dbReference>
<evidence type="ECO:0000256" key="4">
    <source>
        <dbReference type="ARBA" id="ARBA00022989"/>
    </source>
</evidence>
<feature type="transmembrane region" description="Helical" evidence="10">
    <location>
        <begin position="250"/>
        <end position="269"/>
    </location>
</feature>
<dbReference type="CDD" id="cd00400">
    <property type="entry name" value="Voltage_gated_ClC"/>
    <property type="match status" value="1"/>
</dbReference>
<feature type="transmembrane region" description="Helical" evidence="10">
    <location>
        <begin position="83"/>
        <end position="101"/>
    </location>
</feature>
<dbReference type="EMBL" id="BMCH01000002">
    <property type="protein sequence ID" value="GGC27636.1"/>
    <property type="molecule type" value="Genomic_DNA"/>
</dbReference>
<protein>
    <submittedName>
        <fullName evidence="11">Chloride channel protein</fullName>
    </submittedName>
</protein>
<gene>
    <name evidence="11" type="ORF">GCM10007207_11360</name>
</gene>
<keyword evidence="6 10" id="KW-0472">Membrane</keyword>
<name>A0ABQ1LW36_9PROT</name>
<feature type="transmembrane region" description="Helical" evidence="10">
    <location>
        <begin position="325"/>
        <end position="344"/>
    </location>
</feature>
<organism evidence="11 12">
    <name type="scientific">Asaia siamensis</name>
    <dbReference type="NCBI Taxonomy" id="110479"/>
    <lineage>
        <taxon>Bacteria</taxon>
        <taxon>Pseudomonadati</taxon>
        <taxon>Pseudomonadota</taxon>
        <taxon>Alphaproteobacteria</taxon>
        <taxon>Acetobacterales</taxon>
        <taxon>Acetobacteraceae</taxon>
        <taxon>Asaia</taxon>
    </lineage>
</organism>
<keyword evidence="3 10" id="KW-0812">Transmembrane</keyword>
<evidence type="ECO:0000256" key="5">
    <source>
        <dbReference type="ARBA" id="ARBA00023065"/>
    </source>
</evidence>
<evidence type="ECO:0000256" key="10">
    <source>
        <dbReference type="SAM" id="Phobius"/>
    </source>
</evidence>
<evidence type="ECO:0000313" key="12">
    <source>
        <dbReference type="Proteomes" id="UP000637769"/>
    </source>
</evidence>
<feature type="transmembrane region" description="Helical" evidence="10">
    <location>
        <begin position="350"/>
        <end position="370"/>
    </location>
</feature>
<keyword evidence="12" id="KW-1185">Reference proteome</keyword>
<feature type="transmembrane region" description="Helical" evidence="10">
    <location>
        <begin position="31"/>
        <end position="52"/>
    </location>
</feature>
<dbReference type="InterPro" id="IPR001807">
    <property type="entry name" value="ClC"/>
</dbReference>
<evidence type="ECO:0000256" key="2">
    <source>
        <dbReference type="ARBA" id="ARBA00022448"/>
    </source>
</evidence>
<comment type="caution">
    <text evidence="11">The sequence shown here is derived from an EMBL/GenBank/DDBJ whole genome shotgun (WGS) entry which is preliminary data.</text>
</comment>